<reference evidence="7" key="2">
    <citation type="journal article" date="2022" name="Proc. Natl. Acad. Sci. U.S.A.">
        <title>Diploid-dominant life cycles characterize the early evolution of Fungi.</title>
        <authorList>
            <person name="Amses K.R."/>
            <person name="Simmons D.R."/>
            <person name="Longcore J.E."/>
            <person name="Mondo S.J."/>
            <person name="Seto K."/>
            <person name="Jeronimo G.H."/>
            <person name="Bonds A.E."/>
            <person name="Quandt C.A."/>
            <person name="Davis W.J."/>
            <person name="Chang Y."/>
            <person name="Federici B.A."/>
            <person name="Kuo A."/>
            <person name="LaButti K."/>
            <person name="Pangilinan J."/>
            <person name="Andreopoulos W."/>
            <person name="Tritt A."/>
            <person name="Riley R."/>
            <person name="Hundley H."/>
            <person name="Johnson J."/>
            <person name="Lipzen A."/>
            <person name="Barry K."/>
            <person name="Lang B.F."/>
            <person name="Cuomo C.A."/>
            <person name="Buchler N.E."/>
            <person name="Grigoriev I.V."/>
            <person name="Spatafora J.W."/>
            <person name="Stajich J.E."/>
            <person name="James T.Y."/>
        </authorList>
    </citation>
    <scope>NUCLEOTIDE SEQUENCE</scope>
    <source>
        <strain evidence="7">AG</strain>
    </source>
</reference>
<protein>
    <recommendedName>
        <fullName evidence="9">Apoptogenic protein 1, mitochondrial</fullName>
    </recommendedName>
</protein>
<dbReference type="AlphaFoldDB" id="A0AAD5HDQ9"/>
<dbReference type="Proteomes" id="UP001206595">
    <property type="component" value="Unassembled WGS sequence"/>
</dbReference>
<evidence type="ECO:0000256" key="4">
    <source>
        <dbReference type="ARBA" id="ARBA00022946"/>
    </source>
</evidence>
<dbReference type="EMBL" id="MU620912">
    <property type="protein sequence ID" value="KAI8580472.1"/>
    <property type="molecule type" value="Genomic_DNA"/>
</dbReference>
<dbReference type="GO" id="GO:0097193">
    <property type="term" value="P:intrinsic apoptotic signaling pathway"/>
    <property type="evidence" value="ECO:0007669"/>
    <property type="project" value="InterPro"/>
</dbReference>
<keyword evidence="5" id="KW-0496">Mitochondrion</keyword>
<keyword evidence="4" id="KW-0809">Transit peptide</keyword>
<keyword evidence="3" id="KW-0999">Mitochondrion inner membrane</keyword>
<organism evidence="7 8">
    <name type="scientific">Umbelopsis ramanniana AG</name>
    <dbReference type="NCBI Taxonomy" id="1314678"/>
    <lineage>
        <taxon>Eukaryota</taxon>
        <taxon>Fungi</taxon>
        <taxon>Fungi incertae sedis</taxon>
        <taxon>Mucoromycota</taxon>
        <taxon>Mucoromycotina</taxon>
        <taxon>Umbelopsidomycetes</taxon>
        <taxon>Umbelopsidales</taxon>
        <taxon>Umbelopsidaceae</taxon>
        <taxon>Umbelopsis</taxon>
    </lineage>
</organism>
<gene>
    <name evidence="7" type="ORF">K450DRAFT_271043</name>
</gene>
<comment type="caution">
    <text evidence="7">The sequence shown here is derived from an EMBL/GenBank/DDBJ whole genome shotgun (WGS) entry which is preliminary data.</text>
</comment>
<keyword evidence="6" id="KW-0472">Membrane</keyword>
<dbReference type="PANTHER" id="PTHR31107:SF2">
    <property type="entry name" value="CYTOCHROME C OXIDASE ASSEMBLY FACTOR 8"/>
    <property type="match status" value="1"/>
</dbReference>
<proteinExistence type="inferred from homology"/>
<evidence type="ECO:0008006" key="9">
    <source>
        <dbReference type="Google" id="ProtNLM"/>
    </source>
</evidence>
<evidence type="ECO:0000256" key="3">
    <source>
        <dbReference type="ARBA" id="ARBA00022792"/>
    </source>
</evidence>
<evidence type="ECO:0000256" key="2">
    <source>
        <dbReference type="ARBA" id="ARBA00005453"/>
    </source>
</evidence>
<keyword evidence="8" id="KW-1185">Reference proteome</keyword>
<dbReference type="RefSeq" id="XP_051445476.1">
    <property type="nucleotide sequence ID" value="XM_051592988.1"/>
</dbReference>
<name>A0AAD5HDQ9_UMBRA</name>
<comment type="similarity">
    <text evidence="2">Belongs to the COA8 family.</text>
</comment>
<dbReference type="GO" id="GO:0005743">
    <property type="term" value="C:mitochondrial inner membrane"/>
    <property type="evidence" value="ECO:0007669"/>
    <property type="project" value="UniProtKB-SubCell"/>
</dbReference>
<evidence type="ECO:0000313" key="8">
    <source>
        <dbReference type="Proteomes" id="UP001206595"/>
    </source>
</evidence>
<evidence type="ECO:0000313" key="7">
    <source>
        <dbReference type="EMBL" id="KAI8580472.1"/>
    </source>
</evidence>
<dbReference type="PANTHER" id="PTHR31107">
    <property type="entry name" value="APOPTOGENIC PROTEIN 1, MITOCHONDRIAL"/>
    <property type="match status" value="1"/>
</dbReference>
<evidence type="ECO:0000256" key="1">
    <source>
        <dbReference type="ARBA" id="ARBA00004443"/>
    </source>
</evidence>
<dbReference type="GeneID" id="75918330"/>
<evidence type="ECO:0000256" key="6">
    <source>
        <dbReference type="ARBA" id="ARBA00023136"/>
    </source>
</evidence>
<evidence type="ECO:0000256" key="5">
    <source>
        <dbReference type="ARBA" id="ARBA00023128"/>
    </source>
</evidence>
<accession>A0AAD5HDQ9</accession>
<sequence length="189" mass="22028">MLRATTYRTSLSICKLSSPSFALRPIHTTKPSDDLTTDKLPSPLNDVLYQKVEADMIGTPDPISNLRPVKYFVAANETPEETEWRLHRQRVDQFNEDFWSSNNALFVNAKAEYEESIRARGEKVTAEALSVFYKDFLDKAYDRQMAYNKQWWKENIGMLYPGAKAAFRQLMQKKKQEALPLSFWDKNFE</sequence>
<reference evidence="7" key="1">
    <citation type="submission" date="2021-06" db="EMBL/GenBank/DDBJ databases">
        <authorList>
            <consortium name="DOE Joint Genome Institute"/>
            <person name="Mondo S.J."/>
            <person name="Amses K.R."/>
            <person name="Simmons D.R."/>
            <person name="Longcore J.E."/>
            <person name="Seto K."/>
            <person name="Alves G.H."/>
            <person name="Bonds A.E."/>
            <person name="Quandt C.A."/>
            <person name="Davis W.J."/>
            <person name="Chang Y."/>
            <person name="Letcher P.M."/>
            <person name="Powell M.J."/>
            <person name="Kuo A."/>
            <person name="Labutti K."/>
            <person name="Pangilinan J."/>
            <person name="Andreopoulos W."/>
            <person name="Tritt A."/>
            <person name="Riley R."/>
            <person name="Hundley H."/>
            <person name="Johnson J."/>
            <person name="Lipzen A."/>
            <person name="Barry K."/>
            <person name="Berbee M.L."/>
            <person name="Buchler N.E."/>
            <person name="Grigoriev I.V."/>
            <person name="Spatafora J.W."/>
            <person name="Stajich J.E."/>
            <person name="James T.Y."/>
        </authorList>
    </citation>
    <scope>NUCLEOTIDE SEQUENCE</scope>
    <source>
        <strain evidence="7">AG</strain>
    </source>
</reference>
<dbReference type="InterPro" id="IPR018796">
    <property type="entry name" value="COA8"/>
</dbReference>
<dbReference type="Pfam" id="PF10231">
    <property type="entry name" value="COA8"/>
    <property type="match status" value="1"/>
</dbReference>
<comment type="subcellular location">
    <subcellularLocation>
        <location evidence="1">Mitochondrion inner membrane</location>
        <topology evidence="1">Peripheral membrane protein</topology>
        <orientation evidence="1">Matrix side</orientation>
    </subcellularLocation>
</comment>